<dbReference type="GO" id="GO:0007127">
    <property type="term" value="P:meiosis I"/>
    <property type="evidence" value="ECO:0007669"/>
    <property type="project" value="InterPro"/>
</dbReference>
<reference evidence="2" key="1">
    <citation type="submission" date="2015-12" db="EMBL/GenBank/DDBJ databases">
        <title>De novo transcriptome assembly of four potential Pierce s Disease insect vectors from Arizona vineyards.</title>
        <authorList>
            <person name="Tassone E.E."/>
        </authorList>
    </citation>
    <scope>NUCLEOTIDE SEQUENCE</scope>
</reference>
<dbReference type="PANTHER" id="PTHR28642">
    <property type="entry name" value="MEIOSIS 1 ARREST PROTEIN"/>
    <property type="match status" value="1"/>
</dbReference>
<evidence type="ECO:0000313" key="2">
    <source>
        <dbReference type="EMBL" id="JAS14793.1"/>
    </source>
</evidence>
<evidence type="ECO:0008006" key="3">
    <source>
        <dbReference type="Google" id="ProtNLM"/>
    </source>
</evidence>
<protein>
    <recommendedName>
        <fullName evidence="3">Ku domain-containing protein</fullName>
    </recommendedName>
</protein>
<name>A0A1B6CN17_9HEMI</name>
<sequence>MANISYQTFIKSPCHFLIIDIGDPMIEDFMENIKKAVKNILILSNSFQEYSRILCFGLALISNNFQPVIKITSVNENCISLLNQIDSVCMDSKDLETLSQLQITLITAKNGNELHSWVKAFLQNLNIFKLKKVQILEIRQDNEQVLNIRPSTNDFVQSIKINGSQETLDNFFKSWLIDYNKDKINAIIKLPNLLLKCDMVECLIDVNHFSVSPNTKSKIYNEEKSLTVYEVPFYEFEITNRLSSGGLDESLLFGQPMGLIPTQCILIDTLQLKVNMQQFLGVCENLNLNQEYLIAKVITPKDLLSKYFVLLPGAGMFLVKSIATSEFVLPSAIDTKIDQIPQTTVKRINDCLKEIKKLEEYDVANFKSDLYNSLNVLRSLKKKKVSRCKFTVSSKTETSQPNSEIEEKKKNTAMSKYIMKNKMKKHPRKSLK</sequence>
<dbReference type="AlphaFoldDB" id="A0A1B6CN17"/>
<proteinExistence type="predicted"/>
<dbReference type="InterPro" id="IPR033587">
    <property type="entry name" value="M1AP"/>
</dbReference>
<dbReference type="EMBL" id="GEDC01022505">
    <property type="protein sequence ID" value="JAS14793.1"/>
    <property type="molecule type" value="Transcribed_RNA"/>
</dbReference>
<dbReference type="GO" id="GO:0051308">
    <property type="term" value="P:male meiosis chromosome separation"/>
    <property type="evidence" value="ECO:0007669"/>
    <property type="project" value="TreeGrafter"/>
</dbReference>
<feature type="region of interest" description="Disordered" evidence="1">
    <location>
        <begin position="393"/>
        <end position="432"/>
    </location>
</feature>
<dbReference type="GO" id="GO:0007283">
    <property type="term" value="P:spermatogenesis"/>
    <property type="evidence" value="ECO:0007669"/>
    <property type="project" value="InterPro"/>
</dbReference>
<feature type="compositionally biased region" description="Basic residues" evidence="1">
    <location>
        <begin position="419"/>
        <end position="432"/>
    </location>
</feature>
<organism evidence="2">
    <name type="scientific">Clastoptera arizonana</name>
    <name type="common">Arizona spittle bug</name>
    <dbReference type="NCBI Taxonomy" id="38151"/>
    <lineage>
        <taxon>Eukaryota</taxon>
        <taxon>Metazoa</taxon>
        <taxon>Ecdysozoa</taxon>
        <taxon>Arthropoda</taxon>
        <taxon>Hexapoda</taxon>
        <taxon>Insecta</taxon>
        <taxon>Pterygota</taxon>
        <taxon>Neoptera</taxon>
        <taxon>Paraneoptera</taxon>
        <taxon>Hemiptera</taxon>
        <taxon>Auchenorrhyncha</taxon>
        <taxon>Cercopoidea</taxon>
        <taxon>Clastopteridae</taxon>
        <taxon>Clastoptera</taxon>
    </lineage>
</organism>
<feature type="compositionally biased region" description="Polar residues" evidence="1">
    <location>
        <begin position="393"/>
        <end position="403"/>
    </location>
</feature>
<evidence type="ECO:0000256" key="1">
    <source>
        <dbReference type="SAM" id="MobiDB-lite"/>
    </source>
</evidence>
<gene>
    <name evidence="2" type="ORF">g.7682</name>
</gene>
<accession>A0A1B6CN17</accession>
<dbReference type="PANTHER" id="PTHR28642:SF1">
    <property type="entry name" value="MEIOSIS 1 ARREST PROTEIN"/>
    <property type="match status" value="1"/>
</dbReference>